<accession>A0ABY1QNQ2</accession>
<gene>
    <name evidence="2" type="ORF">SAMN06265222_116124</name>
</gene>
<protein>
    <submittedName>
        <fullName evidence="2">Uncharacterized protein</fullName>
    </submittedName>
</protein>
<keyword evidence="3" id="KW-1185">Reference proteome</keyword>
<feature type="compositionally biased region" description="Polar residues" evidence="1">
    <location>
        <begin position="104"/>
        <end position="115"/>
    </location>
</feature>
<dbReference type="EMBL" id="FXUG01000016">
    <property type="protein sequence ID" value="SMP73435.1"/>
    <property type="molecule type" value="Genomic_DNA"/>
</dbReference>
<proteinExistence type="predicted"/>
<organism evidence="2 3">
    <name type="scientific">Neorhodopirellula lusitana</name>
    <dbReference type="NCBI Taxonomy" id="445327"/>
    <lineage>
        <taxon>Bacteria</taxon>
        <taxon>Pseudomonadati</taxon>
        <taxon>Planctomycetota</taxon>
        <taxon>Planctomycetia</taxon>
        <taxon>Pirellulales</taxon>
        <taxon>Pirellulaceae</taxon>
        <taxon>Neorhodopirellula</taxon>
    </lineage>
</organism>
<dbReference type="Proteomes" id="UP001158067">
    <property type="component" value="Unassembled WGS sequence"/>
</dbReference>
<name>A0ABY1QNQ2_9BACT</name>
<feature type="region of interest" description="Disordered" evidence="1">
    <location>
        <begin position="74"/>
        <end position="130"/>
    </location>
</feature>
<evidence type="ECO:0000256" key="1">
    <source>
        <dbReference type="SAM" id="MobiDB-lite"/>
    </source>
</evidence>
<reference evidence="2 3" key="1">
    <citation type="submission" date="2017-05" db="EMBL/GenBank/DDBJ databases">
        <authorList>
            <person name="Varghese N."/>
            <person name="Submissions S."/>
        </authorList>
    </citation>
    <scope>NUCLEOTIDE SEQUENCE [LARGE SCALE GENOMIC DNA]</scope>
    <source>
        <strain evidence="2 3">DSM 25457</strain>
    </source>
</reference>
<comment type="caution">
    <text evidence="2">The sequence shown here is derived from an EMBL/GenBank/DDBJ whole genome shotgun (WGS) entry which is preliminary data.</text>
</comment>
<evidence type="ECO:0000313" key="2">
    <source>
        <dbReference type="EMBL" id="SMP73435.1"/>
    </source>
</evidence>
<dbReference type="RefSeq" id="WP_283434768.1">
    <property type="nucleotide sequence ID" value="NZ_FXUG01000016.1"/>
</dbReference>
<evidence type="ECO:0000313" key="3">
    <source>
        <dbReference type="Proteomes" id="UP001158067"/>
    </source>
</evidence>
<sequence length="130" mass="13916">MNDASPRFVALCPSGHRVRGPVSMRGKQVICPRCSATFTFGEDCTPKPAAIEEDSATDVLSPVSVTDTGVMRIIGDWKPPSNGTSDWGPMVKMDTQSHEDSDANDSSDVQVTSDGDTVRMSVASRRGNIK</sequence>